<name>A0A6A3M5R4_9STRA</name>
<dbReference type="AlphaFoldDB" id="A0A6A3M5R4"/>
<protein>
    <submittedName>
        <fullName evidence="1">Uncharacterized protein</fullName>
    </submittedName>
</protein>
<reference evidence="1 2" key="1">
    <citation type="submission" date="2018-09" db="EMBL/GenBank/DDBJ databases">
        <title>Genomic investigation of the strawberry pathogen Phytophthora fragariae indicates pathogenicity is determined by transcriptional variation in three key races.</title>
        <authorList>
            <person name="Adams T.M."/>
            <person name="Armitage A.D."/>
            <person name="Sobczyk M.K."/>
            <person name="Bates H.J."/>
            <person name="Dunwell J.M."/>
            <person name="Nellist C.F."/>
            <person name="Harrison R.J."/>
        </authorList>
    </citation>
    <scope>NUCLEOTIDE SEQUENCE [LARGE SCALE GENOMIC DNA]</scope>
    <source>
        <strain evidence="1 2">SCRP324</strain>
    </source>
</reference>
<dbReference type="OrthoDB" id="125153at2759"/>
<organism evidence="1 2">
    <name type="scientific">Phytophthora rubi</name>
    <dbReference type="NCBI Taxonomy" id="129364"/>
    <lineage>
        <taxon>Eukaryota</taxon>
        <taxon>Sar</taxon>
        <taxon>Stramenopiles</taxon>
        <taxon>Oomycota</taxon>
        <taxon>Peronosporomycetes</taxon>
        <taxon>Peronosporales</taxon>
        <taxon>Peronosporaceae</taxon>
        <taxon>Phytophthora</taxon>
    </lineage>
</organism>
<sequence>MARNNHTCNENVEATQAPAITDVRAEMRTALQEASISNLSLLSSLIWERVMASFREAYPTATLNTIPRLPSISIVNYSMTPATGGDAFRAIESAPTGNVVEDDRRHFLQMVHRPLPQCIIVVKDLGVDVYTSAVQDVCWNQRLSPATLNMLAIEFLMPALSCSLSETLTAVSHCQQMREHELMCAHVQGFKALTGYQFPLVKTDECLFHWKQELRRKMLELRIPQDPTS</sequence>
<gene>
    <name evidence="1" type="ORF">PR002_g11177</name>
</gene>
<dbReference type="EMBL" id="QXFU01000660">
    <property type="protein sequence ID" value="KAE9025500.1"/>
    <property type="molecule type" value="Genomic_DNA"/>
</dbReference>
<evidence type="ECO:0000313" key="2">
    <source>
        <dbReference type="Proteomes" id="UP000435112"/>
    </source>
</evidence>
<accession>A0A6A3M5R4</accession>
<dbReference type="Proteomes" id="UP000435112">
    <property type="component" value="Unassembled WGS sequence"/>
</dbReference>
<evidence type="ECO:0000313" key="1">
    <source>
        <dbReference type="EMBL" id="KAE9025500.1"/>
    </source>
</evidence>
<proteinExistence type="predicted"/>
<comment type="caution">
    <text evidence="1">The sequence shown here is derived from an EMBL/GenBank/DDBJ whole genome shotgun (WGS) entry which is preliminary data.</text>
</comment>